<reference evidence="2" key="1">
    <citation type="journal article" date="2020" name="mSystems">
        <title>Genome- and Community-Level Interaction Insights into Carbon Utilization and Element Cycling Functions of Hydrothermarchaeota in Hydrothermal Sediment.</title>
        <authorList>
            <person name="Zhou Z."/>
            <person name="Liu Y."/>
            <person name="Xu W."/>
            <person name="Pan J."/>
            <person name="Luo Z.H."/>
            <person name="Li M."/>
        </authorList>
    </citation>
    <scope>NUCLEOTIDE SEQUENCE [LARGE SCALE GENOMIC DNA]</scope>
    <source>
        <strain evidence="2">SpSt-374</strain>
    </source>
</reference>
<proteinExistence type="predicted"/>
<evidence type="ECO:0000313" key="2">
    <source>
        <dbReference type="EMBL" id="HGF99390.1"/>
    </source>
</evidence>
<dbReference type="EMBL" id="DSPX01000013">
    <property type="protein sequence ID" value="HGF99390.1"/>
    <property type="molecule type" value="Genomic_DNA"/>
</dbReference>
<sequence length="277" mass="31125">MVHPMDDIATQARLGSVAAIIQVLNDKLADYGVRTRAVLADGVLQILCEAATPELLERETTIDLVRQILESISPQNIRRVRINSRIVREQQLLWLEEINRDPEGQLLWSGQIKLARPNIIKRLLEDWKIRRRQGDRGLPLPAPSFSHQRRQPDRLWHGFLWGAGVMLLIVGGGTYYYRQQQTLKPESPTEAETLSPVVGSSDSFAQAVRMAEQAAAAGKEAKTRSDWLAIAALWDQASNLMGAVPPSHPEYKTAQNRTELYRRYSDSTQAKAAKMAP</sequence>
<comment type="caution">
    <text evidence="2">The sequence shown here is derived from an EMBL/GenBank/DDBJ whole genome shotgun (WGS) entry which is preliminary data.</text>
</comment>
<organism evidence="2">
    <name type="scientific">Planktothricoides sp. SpSt-374</name>
    <dbReference type="NCBI Taxonomy" id="2282167"/>
    <lineage>
        <taxon>Bacteria</taxon>
        <taxon>Bacillati</taxon>
        <taxon>Cyanobacteriota</taxon>
        <taxon>Cyanophyceae</taxon>
        <taxon>Oscillatoriophycideae</taxon>
        <taxon>Oscillatoriales</taxon>
        <taxon>Oscillatoriaceae</taxon>
        <taxon>Planktothricoides</taxon>
    </lineage>
</organism>
<keyword evidence="1" id="KW-1133">Transmembrane helix</keyword>
<feature type="transmembrane region" description="Helical" evidence="1">
    <location>
        <begin position="155"/>
        <end position="177"/>
    </location>
</feature>
<keyword evidence="1" id="KW-0472">Membrane</keyword>
<evidence type="ECO:0000256" key="1">
    <source>
        <dbReference type="SAM" id="Phobius"/>
    </source>
</evidence>
<dbReference type="AlphaFoldDB" id="A0A7C3VMY3"/>
<keyword evidence="1" id="KW-0812">Transmembrane</keyword>
<name>A0A7C3VMY3_9CYAN</name>
<gene>
    <name evidence="2" type="ORF">ENR15_01635</name>
</gene>
<protein>
    <submittedName>
        <fullName evidence="2">Uncharacterized protein</fullName>
    </submittedName>
</protein>
<accession>A0A7C3VMY3</accession>